<keyword evidence="4" id="KW-0284">Flavonoid biosynthesis</keyword>
<gene>
    <name evidence="7" type="ORF">GQ55_7G295100</name>
</gene>
<keyword evidence="2" id="KW-0521">NADP</keyword>
<evidence type="ECO:0000256" key="2">
    <source>
        <dbReference type="ARBA" id="ARBA00022857"/>
    </source>
</evidence>
<dbReference type="STRING" id="1504633.A0A2T7D0F1"/>
<dbReference type="EMBL" id="CM009755">
    <property type="protein sequence ID" value="PUZ49052.1"/>
    <property type="molecule type" value="Genomic_DNA"/>
</dbReference>
<dbReference type="Pfam" id="PF01370">
    <property type="entry name" value="Epimerase"/>
    <property type="match status" value="1"/>
</dbReference>
<dbReference type="GO" id="GO:0016616">
    <property type="term" value="F:oxidoreductase activity, acting on the CH-OH group of donors, NAD or NADP as acceptor"/>
    <property type="evidence" value="ECO:0007669"/>
    <property type="project" value="TreeGrafter"/>
</dbReference>
<evidence type="ECO:0000256" key="4">
    <source>
        <dbReference type="ARBA" id="ARBA00023241"/>
    </source>
</evidence>
<evidence type="ECO:0000313" key="8">
    <source>
        <dbReference type="Proteomes" id="UP000244336"/>
    </source>
</evidence>
<name>A0A2T7D0F1_9POAL</name>
<sequence>MSAGDKKRTACVTGGDGYIASALVKMLLEKGYAVKTTVRSLDDLEMISHLKDLQALGPLTVLRADLDVEGSFDDAVAGCDYAFLVAAPVNLHSKNPEEELIEPAVRGTLNVMASCVKAGTVKRVILTSSACAVSGRPLLGDGHVLDEDSWSDVDYLTANKSCPWGYPVSKVLLEKEASRFAEEHGISLVTVCPAVTVGAAPARKVHTSVPACLSLLSGDEAAIGVLKGVEAASGAVPLVHVDDLCRAKVLVAEEAAAAGRYICCGLDATIVGIARFLADKYLRYSVNSELSGELLEKPRVYLSSAKLVREGFEFRYNTLDEIYHDMVDYGKALGILPTDHDICFA</sequence>
<feature type="domain" description="NAD-dependent epimerase/dehydratase" evidence="6">
    <location>
        <begin position="11"/>
        <end position="257"/>
    </location>
</feature>
<dbReference type="Gene3D" id="3.40.50.720">
    <property type="entry name" value="NAD(P)-binding Rossmann-like Domain"/>
    <property type="match status" value="1"/>
</dbReference>
<reference evidence="7 8" key="1">
    <citation type="submission" date="2018-04" db="EMBL/GenBank/DDBJ databases">
        <title>WGS assembly of Panicum hallii var. hallii HAL2.</title>
        <authorList>
            <person name="Lovell J."/>
            <person name="Jenkins J."/>
            <person name="Lowry D."/>
            <person name="Mamidi S."/>
            <person name="Sreedasyam A."/>
            <person name="Weng X."/>
            <person name="Barry K."/>
            <person name="Bonette J."/>
            <person name="Campitelli B."/>
            <person name="Daum C."/>
            <person name="Gordon S."/>
            <person name="Gould B."/>
            <person name="Lipzen A."/>
            <person name="MacQueen A."/>
            <person name="Palacio-Mejia J."/>
            <person name="Plott C."/>
            <person name="Shakirov E."/>
            <person name="Shu S."/>
            <person name="Yoshinaga Y."/>
            <person name="Zane M."/>
            <person name="Rokhsar D."/>
            <person name="Grimwood J."/>
            <person name="Schmutz J."/>
            <person name="Juenger T."/>
        </authorList>
    </citation>
    <scope>NUCLEOTIDE SEQUENCE [LARGE SCALE GENOMIC DNA]</scope>
    <source>
        <strain evidence="8">cv. HAL2</strain>
    </source>
</reference>
<dbReference type="PANTHER" id="PTHR10366:SF288">
    <property type="entry name" value="ANTHOCYANIDIN REDUCTASE"/>
    <property type="match status" value="1"/>
</dbReference>
<dbReference type="OrthoDB" id="2735536at2759"/>
<dbReference type="CDD" id="cd08958">
    <property type="entry name" value="FR_SDR_e"/>
    <property type="match status" value="1"/>
</dbReference>
<dbReference type="InterPro" id="IPR036291">
    <property type="entry name" value="NAD(P)-bd_dom_sf"/>
</dbReference>
<dbReference type="FunFam" id="3.40.50.720:FF:000428">
    <property type="entry name" value="Leucoanthocyanidin reductase"/>
    <property type="match status" value="1"/>
</dbReference>
<evidence type="ECO:0000259" key="6">
    <source>
        <dbReference type="Pfam" id="PF01370"/>
    </source>
</evidence>
<dbReference type="GO" id="GO:0009813">
    <property type="term" value="P:flavonoid biosynthetic process"/>
    <property type="evidence" value="ECO:0007669"/>
    <property type="project" value="UniProtKB-KW"/>
</dbReference>
<comment type="pathway">
    <text evidence="1">Secondary metabolite biosynthesis; flavonoid biosynthesis.</text>
</comment>
<evidence type="ECO:0000256" key="5">
    <source>
        <dbReference type="ARBA" id="ARBA00023445"/>
    </source>
</evidence>
<dbReference type="InterPro" id="IPR050425">
    <property type="entry name" value="NAD(P)_dehydrat-like"/>
</dbReference>
<keyword evidence="8" id="KW-1185">Reference proteome</keyword>
<evidence type="ECO:0000256" key="3">
    <source>
        <dbReference type="ARBA" id="ARBA00023002"/>
    </source>
</evidence>
<comment type="similarity">
    <text evidence="5">Belongs to the NAD(P)-dependent epimerase/dehydratase family. Dihydroflavonol-4-reductase subfamily.</text>
</comment>
<evidence type="ECO:0000313" key="7">
    <source>
        <dbReference type="EMBL" id="PUZ49052.1"/>
    </source>
</evidence>
<dbReference type="Proteomes" id="UP000244336">
    <property type="component" value="Chromosome 7"/>
</dbReference>
<dbReference type="PANTHER" id="PTHR10366">
    <property type="entry name" value="NAD DEPENDENT EPIMERASE/DEHYDRATASE"/>
    <property type="match status" value="1"/>
</dbReference>
<dbReference type="Gramene" id="PUZ49052">
    <property type="protein sequence ID" value="PUZ49052"/>
    <property type="gene ID" value="GQ55_7G295100"/>
</dbReference>
<protein>
    <recommendedName>
        <fullName evidence="6">NAD-dependent epimerase/dehydratase domain-containing protein</fullName>
    </recommendedName>
</protein>
<dbReference type="InterPro" id="IPR001509">
    <property type="entry name" value="Epimerase_deHydtase"/>
</dbReference>
<dbReference type="SUPFAM" id="SSF51735">
    <property type="entry name" value="NAD(P)-binding Rossmann-fold domains"/>
    <property type="match status" value="1"/>
</dbReference>
<organism evidence="7 8">
    <name type="scientific">Panicum hallii var. hallii</name>
    <dbReference type="NCBI Taxonomy" id="1504633"/>
    <lineage>
        <taxon>Eukaryota</taxon>
        <taxon>Viridiplantae</taxon>
        <taxon>Streptophyta</taxon>
        <taxon>Embryophyta</taxon>
        <taxon>Tracheophyta</taxon>
        <taxon>Spermatophyta</taxon>
        <taxon>Magnoliopsida</taxon>
        <taxon>Liliopsida</taxon>
        <taxon>Poales</taxon>
        <taxon>Poaceae</taxon>
        <taxon>PACMAD clade</taxon>
        <taxon>Panicoideae</taxon>
        <taxon>Panicodae</taxon>
        <taxon>Paniceae</taxon>
        <taxon>Panicinae</taxon>
        <taxon>Panicum</taxon>
        <taxon>Panicum sect. Panicum</taxon>
    </lineage>
</organism>
<proteinExistence type="inferred from homology"/>
<keyword evidence="3" id="KW-0560">Oxidoreductase</keyword>
<evidence type="ECO:0000256" key="1">
    <source>
        <dbReference type="ARBA" id="ARBA00004966"/>
    </source>
</evidence>
<dbReference type="AlphaFoldDB" id="A0A2T7D0F1"/>
<accession>A0A2T7D0F1</accession>